<accession>A0A7G2C4G4</accession>
<evidence type="ECO:0000256" key="1">
    <source>
        <dbReference type="SAM" id="MobiDB-lite"/>
    </source>
</evidence>
<keyword evidence="3" id="KW-1185">Reference proteome</keyword>
<reference evidence="2 3" key="1">
    <citation type="submission" date="2020-08" db="EMBL/GenBank/DDBJ databases">
        <authorList>
            <person name="Newling K."/>
            <person name="Davey J."/>
            <person name="Forrester S."/>
        </authorList>
    </citation>
    <scope>NUCLEOTIDE SEQUENCE [LARGE SCALE GENOMIC DNA]</scope>
    <source>
        <strain evidence="3">Crithidia deanei Carvalho (ATCC PRA-265)</strain>
    </source>
</reference>
<dbReference type="AlphaFoldDB" id="A0A7G2C4G4"/>
<feature type="region of interest" description="Disordered" evidence="1">
    <location>
        <begin position="38"/>
        <end position="62"/>
    </location>
</feature>
<protein>
    <submittedName>
        <fullName evidence="2">Uncharacterized protein</fullName>
    </submittedName>
</protein>
<organism evidence="2 3">
    <name type="scientific">Angomonas deanei</name>
    <dbReference type="NCBI Taxonomy" id="59799"/>
    <lineage>
        <taxon>Eukaryota</taxon>
        <taxon>Discoba</taxon>
        <taxon>Euglenozoa</taxon>
        <taxon>Kinetoplastea</taxon>
        <taxon>Metakinetoplastina</taxon>
        <taxon>Trypanosomatida</taxon>
        <taxon>Trypanosomatidae</taxon>
        <taxon>Strigomonadinae</taxon>
        <taxon>Angomonas</taxon>
    </lineage>
</organism>
<sequence>MRRIALLPSPWLYRSVGVPSLLIPSTVCTKHSLFTNQKQSYGHDKDEVKEANKKKKPFYEEESEKVYSSSEVEKKIPSVKQLNDELPSAAELEKALKEGKLDQYKSNEKEDD</sequence>
<dbReference type="EMBL" id="LR877145">
    <property type="protein sequence ID" value="CAD2212782.1"/>
    <property type="molecule type" value="Genomic_DNA"/>
</dbReference>
<dbReference type="OrthoDB" id="263943at2759"/>
<evidence type="ECO:0000313" key="2">
    <source>
        <dbReference type="EMBL" id="CAD2212782.1"/>
    </source>
</evidence>
<name>A0A7G2C4G4_9TRYP</name>
<proteinExistence type="predicted"/>
<dbReference type="VEuPathDB" id="TriTrypDB:ADEAN_000019400"/>
<dbReference type="Proteomes" id="UP000515908">
    <property type="component" value="Chromosome 01"/>
</dbReference>
<evidence type="ECO:0000313" key="3">
    <source>
        <dbReference type="Proteomes" id="UP000515908"/>
    </source>
</evidence>
<feature type="compositionally biased region" description="Basic and acidic residues" evidence="1">
    <location>
        <begin position="41"/>
        <end position="51"/>
    </location>
</feature>
<gene>
    <name evidence="2" type="ORF">ADEAN_000019400</name>
</gene>